<feature type="compositionally biased region" description="Polar residues" evidence="1">
    <location>
        <begin position="43"/>
        <end position="53"/>
    </location>
</feature>
<name>A0ABS8TMQ0_DATST</name>
<organism evidence="2 3">
    <name type="scientific">Datura stramonium</name>
    <name type="common">Jimsonweed</name>
    <name type="synonym">Common thornapple</name>
    <dbReference type="NCBI Taxonomy" id="4076"/>
    <lineage>
        <taxon>Eukaryota</taxon>
        <taxon>Viridiplantae</taxon>
        <taxon>Streptophyta</taxon>
        <taxon>Embryophyta</taxon>
        <taxon>Tracheophyta</taxon>
        <taxon>Spermatophyta</taxon>
        <taxon>Magnoliopsida</taxon>
        <taxon>eudicotyledons</taxon>
        <taxon>Gunneridae</taxon>
        <taxon>Pentapetalae</taxon>
        <taxon>asterids</taxon>
        <taxon>lamiids</taxon>
        <taxon>Solanales</taxon>
        <taxon>Solanaceae</taxon>
        <taxon>Solanoideae</taxon>
        <taxon>Datureae</taxon>
        <taxon>Datura</taxon>
    </lineage>
</organism>
<evidence type="ECO:0000313" key="3">
    <source>
        <dbReference type="Proteomes" id="UP000823775"/>
    </source>
</evidence>
<accession>A0ABS8TMQ0</accession>
<keyword evidence="3" id="KW-1185">Reference proteome</keyword>
<dbReference type="EMBL" id="JACEIK010001782">
    <property type="protein sequence ID" value="MCD7472135.1"/>
    <property type="molecule type" value="Genomic_DNA"/>
</dbReference>
<feature type="region of interest" description="Disordered" evidence="1">
    <location>
        <begin position="1"/>
        <end position="30"/>
    </location>
</feature>
<proteinExistence type="predicted"/>
<feature type="region of interest" description="Disordered" evidence="1">
    <location>
        <begin position="43"/>
        <end position="67"/>
    </location>
</feature>
<dbReference type="Proteomes" id="UP000823775">
    <property type="component" value="Unassembled WGS sequence"/>
</dbReference>
<feature type="compositionally biased region" description="Acidic residues" evidence="1">
    <location>
        <begin position="56"/>
        <end position="67"/>
    </location>
</feature>
<feature type="compositionally biased region" description="Polar residues" evidence="1">
    <location>
        <begin position="1"/>
        <end position="14"/>
    </location>
</feature>
<sequence>VQGSSRSQDKQLTPYSVELERTLRGPMNAQEREATRLQQLANAQARGNNQDTANNENDDVVRDEENE</sequence>
<evidence type="ECO:0000313" key="2">
    <source>
        <dbReference type="EMBL" id="MCD7472135.1"/>
    </source>
</evidence>
<evidence type="ECO:0000256" key="1">
    <source>
        <dbReference type="SAM" id="MobiDB-lite"/>
    </source>
</evidence>
<gene>
    <name evidence="2" type="ORF">HAX54_013129</name>
</gene>
<feature type="non-terminal residue" evidence="2">
    <location>
        <position position="1"/>
    </location>
</feature>
<reference evidence="2 3" key="1">
    <citation type="journal article" date="2021" name="BMC Genomics">
        <title>Datura genome reveals duplications of psychoactive alkaloid biosynthetic genes and high mutation rate following tissue culture.</title>
        <authorList>
            <person name="Rajewski A."/>
            <person name="Carter-House D."/>
            <person name="Stajich J."/>
            <person name="Litt A."/>
        </authorList>
    </citation>
    <scope>NUCLEOTIDE SEQUENCE [LARGE SCALE GENOMIC DNA]</scope>
    <source>
        <strain evidence="2">AR-01</strain>
    </source>
</reference>
<comment type="caution">
    <text evidence="2">The sequence shown here is derived from an EMBL/GenBank/DDBJ whole genome shotgun (WGS) entry which is preliminary data.</text>
</comment>
<protein>
    <submittedName>
        <fullName evidence="2">Uncharacterized protein</fullName>
    </submittedName>
</protein>